<organism evidence="1 2">
    <name type="scientific">Insulibacter thermoxylanivorax</name>
    <dbReference type="NCBI Taxonomy" id="2749268"/>
    <lineage>
        <taxon>Bacteria</taxon>
        <taxon>Bacillati</taxon>
        <taxon>Bacillota</taxon>
        <taxon>Bacilli</taxon>
        <taxon>Bacillales</taxon>
        <taxon>Paenibacillaceae</taxon>
        <taxon>Insulibacter</taxon>
    </lineage>
</organism>
<gene>
    <name evidence="1" type="ORF">PRECH8_18880</name>
</gene>
<dbReference type="AlphaFoldDB" id="A0A916QHQ4"/>
<sequence length="101" mass="11564">MFGVGKGRGMRQARHAWHQAVQIFKPNRLLKYFPPAFQLRNPAMSLLDLARKRGDTCGVVVLYLEGMSKLMMSCAAFLSFKAYILRIIFTLDAPSYDKHVR</sequence>
<name>A0A916QHQ4_9BACL</name>
<dbReference type="EMBL" id="BMAQ01000021">
    <property type="protein sequence ID" value="GFR38592.1"/>
    <property type="molecule type" value="Genomic_DNA"/>
</dbReference>
<proteinExistence type="predicted"/>
<keyword evidence="2" id="KW-1185">Reference proteome</keyword>
<evidence type="ECO:0000313" key="2">
    <source>
        <dbReference type="Proteomes" id="UP000654993"/>
    </source>
</evidence>
<accession>A0A916QHQ4</accession>
<reference evidence="1" key="2">
    <citation type="journal article" date="2021" name="Data Brief">
        <title>Draft genome sequence data of the facultative, thermophilic, xylanolytic bacterium Paenibacillus sp. strain DA-C8.</title>
        <authorList>
            <person name="Chhe C."/>
            <person name="Uke A."/>
            <person name="Baramee S."/>
            <person name="Ungkulpasvich U."/>
            <person name="Tachaapaikoon C."/>
            <person name="Pason P."/>
            <person name="Waeonukul R."/>
            <person name="Ratanakhanokchai K."/>
            <person name="Kosugi A."/>
        </authorList>
    </citation>
    <scope>NUCLEOTIDE SEQUENCE</scope>
    <source>
        <strain evidence="1">DA-C8</strain>
    </source>
</reference>
<comment type="caution">
    <text evidence="1">The sequence shown here is derived from an EMBL/GenBank/DDBJ whole genome shotgun (WGS) entry which is preliminary data.</text>
</comment>
<protein>
    <submittedName>
        <fullName evidence="1">Uncharacterized protein</fullName>
    </submittedName>
</protein>
<reference evidence="1" key="1">
    <citation type="submission" date="2020-08" db="EMBL/GenBank/DDBJ databases">
        <authorList>
            <person name="Uke A."/>
            <person name="Chhe C."/>
            <person name="Baramee S."/>
            <person name="Kosugi A."/>
        </authorList>
    </citation>
    <scope>NUCLEOTIDE SEQUENCE</scope>
    <source>
        <strain evidence="1">DA-C8</strain>
    </source>
</reference>
<dbReference type="Proteomes" id="UP000654993">
    <property type="component" value="Unassembled WGS sequence"/>
</dbReference>
<dbReference type="RefSeq" id="WP_200966829.1">
    <property type="nucleotide sequence ID" value="NZ_BMAQ01000021.1"/>
</dbReference>
<evidence type="ECO:0000313" key="1">
    <source>
        <dbReference type="EMBL" id="GFR38592.1"/>
    </source>
</evidence>